<protein>
    <submittedName>
        <fullName evidence="1">Uncharacterized protein</fullName>
    </submittedName>
</protein>
<dbReference type="EMBL" id="CAIX01000054">
    <property type="protein sequence ID" value="CCI43702.1"/>
    <property type="molecule type" value="Genomic_DNA"/>
</dbReference>
<organism evidence="1 2">
    <name type="scientific">Albugo candida</name>
    <dbReference type="NCBI Taxonomy" id="65357"/>
    <lineage>
        <taxon>Eukaryota</taxon>
        <taxon>Sar</taxon>
        <taxon>Stramenopiles</taxon>
        <taxon>Oomycota</taxon>
        <taxon>Peronosporomycetes</taxon>
        <taxon>Albuginales</taxon>
        <taxon>Albuginaceae</taxon>
        <taxon>Albugo</taxon>
    </lineage>
</organism>
<evidence type="ECO:0000313" key="2">
    <source>
        <dbReference type="Proteomes" id="UP000053237"/>
    </source>
</evidence>
<dbReference type="Proteomes" id="UP000053237">
    <property type="component" value="Unassembled WGS sequence"/>
</dbReference>
<keyword evidence="2" id="KW-1185">Reference proteome</keyword>
<proteinExistence type="predicted"/>
<dbReference type="OrthoDB" id="9591445at2759"/>
<dbReference type="InParanoid" id="A0A024GBI7"/>
<gene>
    <name evidence="1" type="ORF">BN9_044860</name>
</gene>
<evidence type="ECO:0000313" key="1">
    <source>
        <dbReference type="EMBL" id="CCI43702.1"/>
    </source>
</evidence>
<reference evidence="1 2" key="1">
    <citation type="submission" date="2012-05" db="EMBL/GenBank/DDBJ databases">
        <title>Recombination and specialization in a pathogen metapopulation.</title>
        <authorList>
            <person name="Gardiner A."/>
            <person name="Kemen E."/>
            <person name="Schultz-Larsen T."/>
            <person name="MacLean D."/>
            <person name="Van Oosterhout C."/>
            <person name="Jones J.D.G."/>
        </authorList>
    </citation>
    <scope>NUCLEOTIDE SEQUENCE [LARGE SCALE GENOMIC DNA]</scope>
    <source>
        <strain evidence="1 2">Ac Nc2</strain>
    </source>
</reference>
<name>A0A024GBI7_9STRA</name>
<comment type="caution">
    <text evidence="1">The sequence shown here is derived from an EMBL/GenBank/DDBJ whole genome shotgun (WGS) entry which is preliminary data.</text>
</comment>
<sequence length="91" mass="10687">MPATTKSSDQDLIIFVNVIQTTITRNKCCNLFRVLDQLHSRTFTNSRVGLFRFDSTIAQVAKSTLSIRRLRRRLTFFPKRFLSPWKNHLTD</sequence>
<accession>A0A024GBI7</accession>
<dbReference type="AlphaFoldDB" id="A0A024GBI7"/>